<dbReference type="OrthoDB" id="2162994at2759"/>
<feature type="region of interest" description="Disordered" evidence="5">
    <location>
        <begin position="28"/>
        <end position="54"/>
    </location>
</feature>
<dbReference type="PROSITE" id="PS50114">
    <property type="entry name" value="GATA_ZN_FINGER_2"/>
    <property type="match status" value="1"/>
</dbReference>
<feature type="domain" description="GATA-type" evidence="6">
    <location>
        <begin position="274"/>
        <end position="310"/>
    </location>
</feature>
<organism evidence="7 8">
    <name type="scientific">Protea cynaroides</name>
    <dbReference type="NCBI Taxonomy" id="273540"/>
    <lineage>
        <taxon>Eukaryota</taxon>
        <taxon>Viridiplantae</taxon>
        <taxon>Streptophyta</taxon>
        <taxon>Embryophyta</taxon>
        <taxon>Tracheophyta</taxon>
        <taxon>Spermatophyta</taxon>
        <taxon>Magnoliopsida</taxon>
        <taxon>Proteales</taxon>
        <taxon>Proteaceae</taxon>
        <taxon>Protea</taxon>
    </lineage>
</organism>
<dbReference type="AlphaFoldDB" id="A0A9Q0KPB4"/>
<proteinExistence type="predicted"/>
<accession>A0A9Q0KPB4</accession>
<dbReference type="InterPro" id="IPR013088">
    <property type="entry name" value="Znf_NHR/GATA"/>
</dbReference>
<dbReference type="InterPro" id="IPR000679">
    <property type="entry name" value="Znf_GATA"/>
</dbReference>
<evidence type="ECO:0000313" key="7">
    <source>
        <dbReference type="EMBL" id="KAJ4974358.1"/>
    </source>
</evidence>
<dbReference type="PANTHER" id="PTHR47255:SF4">
    <property type="entry name" value="GATA ZINC FINGER DOMAIN-CONTAINING PROTEIN 12"/>
    <property type="match status" value="1"/>
</dbReference>
<feature type="region of interest" description="Disordered" evidence="5">
    <location>
        <begin position="188"/>
        <end position="244"/>
    </location>
</feature>
<reference evidence="7" key="1">
    <citation type="journal article" date="2023" name="Plant J.">
        <title>The genome of the king protea, Protea cynaroides.</title>
        <authorList>
            <person name="Chang J."/>
            <person name="Duong T.A."/>
            <person name="Schoeman C."/>
            <person name="Ma X."/>
            <person name="Roodt D."/>
            <person name="Barker N."/>
            <person name="Li Z."/>
            <person name="Van de Peer Y."/>
            <person name="Mizrachi E."/>
        </authorList>
    </citation>
    <scope>NUCLEOTIDE SEQUENCE</scope>
    <source>
        <tissue evidence="7">Young leaves</tissue>
    </source>
</reference>
<evidence type="ECO:0000259" key="6">
    <source>
        <dbReference type="PROSITE" id="PS50114"/>
    </source>
</evidence>
<dbReference type="GO" id="GO:0008270">
    <property type="term" value="F:zinc ion binding"/>
    <property type="evidence" value="ECO:0007669"/>
    <property type="project" value="UniProtKB-KW"/>
</dbReference>
<keyword evidence="8" id="KW-1185">Reference proteome</keyword>
<sequence>MPQVGYQPPTAECPYPCLPPPVSVQYCPPPPSPPSGGSDYYNPPAAPSGGSDYYNPPAAPSEYYYPPPPSSSGYYYPPPSGSVYYPPPPGSGSVYYPPTPPYMSYNSPPPPDPILPYFPYYFKSPPPPPNSSSPPILKGYNYLQGLPSINIGQAPEDLCNRIPFDRGFRDHDHGQVLELVFERPPEAMNATRSSYSEENYVRQEENSKPSHGQDGSHHLQVENSKSKLSLQGKKSPKETSSGMKCYKEGDMFTMLTGKGQTIDDDDNRDQVLTTSTARTCADCKTSKTPLWRSGPHGPKSLCNACGIRYRKRRRREIEFLKMGKGIAMKEKQRQVVDEEGVLLLLQGKFAGKEEAEAALLLMALSCGLCVH</sequence>
<evidence type="ECO:0000256" key="2">
    <source>
        <dbReference type="ARBA" id="ARBA00022771"/>
    </source>
</evidence>
<dbReference type="SMART" id="SM00401">
    <property type="entry name" value="ZnF_GATA"/>
    <property type="match status" value="1"/>
</dbReference>
<dbReference type="SUPFAM" id="SSF57716">
    <property type="entry name" value="Glucocorticoid receptor-like (DNA-binding domain)"/>
    <property type="match status" value="1"/>
</dbReference>
<dbReference type="Pfam" id="PF00320">
    <property type="entry name" value="GATA"/>
    <property type="match status" value="1"/>
</dbReference>
<dbReference type="Gene3D" id="3.30.50.10">
    <property type="entry name" value="Erythroid Transcription Factor GATA-1, subunit A"/>
    <property type="match status" value="1"/>
</dbReference>
<dbReference type="GO" id="GO:0006355">
    <property type="term" value="P:regulation of DNA-templated transcription"/>
    <property type="evidence" value="ECO:0007669"/>
    <property type="project" value="InterPro"/>
</dbReference>
<evidence type="ECO:0000313" key="8">
    <source>
        <dbReference type="Proteomes" id="UP001141806"/>
    </source>
</evidence>
<dbReference type="EMBL" id="JAMYWD010000004">
    <property type="protein sequence ID" value="KAJ4974358.1"/>
    <property type="molecule type" value="Genomic_DNA"/>
</dbReference>
<keyword evidence="1" id="KW-0479">Metal-binding</keyword>
<evidence type="ECO:0000256" key="4">
    <source>
        <dbReference type="PROSITE-ProRule" id="PRU00094"/>
    </source>
</evidence>
<evidence type="ECO:0000256" key="5">
    <source>
        <dbReference type="SAM" id="MobiDB-lite"/>
    </source>
</evidence>
<evidence type="ECO:0000256" key="1">
    <source>
        <dbReference type="ARBA" id="ARBA00022723"/>
    </source>
</evidence>
<dbReference type="InterPro" id="IPR052138">
    <property type="entry name" value="GATA_ZnFinger_Domain"/>
</dbReference>
<dbReference type="GO" id="GO:0043565">
    <property type="term" value="F:sequence-specific DNA binding"/>
    <property type="evidence" value="ECO:0007669"/>
    <property type="project" value="InterPro"/>
</dbReference>
<gene>
    <name evidence="7" type="ORF">NE237_007532</name>
</gene>
<dbReference type="Proteomes" id="UP001141806">
    <property type="component" value="Unassembled WGS sequence"/>
</dbReference>
<keyword evidence="3" id="KW-0862">Zinc</keyword>
<keyword evidence="2 4" id="KW-0863">Zinc-finger</keyword>
<evidence type="ECO:0000256" key="3">
    <source>
        <dbReference type="ARBA" id="ARBA00022833"/>
    </source>
</evidence>
<comment type="caution">
    <text evidence="7">The sequence shown here is derived from an EMBL/GenBank/DDBJ whole genome shotgun (WGS) entry which is preliminary data.</text>
</comment>
<dbReference type="PROSITE" id="PS00344">
    <property type="entry name" value="GATA_ZN_FINGER_1"/>
    <property type="match status" value="1"/>
</dbReference>
<name>A0A9Q0KPB4_9MAGN</name>
<feature type="compositionally biased region" description="Basic and acidic residues" evidence="5">
    <location>
        <begin position="199"/>
        <end position="208"/>
    </location>
</feature>
<dbReference type="PANTHER" id="PTHR47255">
    <property type="entry name" value="GATA TRANSCRIPTION FACTOR 22-RELATED"/>
    <property type="match status" value="1"/>
</dbReference>
<dbReference type="CDD" id="cd00202">
    <property type="entry name" value="ZnF_GATA"/>
    <property type="match status" value="1"/>
</dbReference>
<protein>
    <recommendedName>
        <fullName evidence="6">GATA-type domain-containing protein</fullName>
    </recommendedName>
</protein>